<dbReference type="OrthoDB" id="47330at2759"/>
<dbReference type="KEGG" id="mng:MNEG_13682"/>
<dbReference type="AlphaFoldDB" id="A0A0D2LXQ1"/>
<organism evidence="6 7">
    <name type="scientific">Monoraphidium neglectum</name>
    <dbReference type="NCBI Taxonomy" id="145388"/>
    <lineage>
        <taxon>Eukaryota</taxon>
        <taxon>Viridiplantae</taxon>
        <taxon>Chlorophyta</taxon>
        <taxon>core chlorophytes</taxon>
        <taxon>Chlorophyceae</taxon>
        <taxon>CS clade</taxon>
        <taxon>Sphaeropleales</taxon>
        <taxon>Selenastraceae</taxon>
        <taxon>Monoraphidium</taxon>
    </lineage>
</organism>
<dbReference type="Proteomes" id="UP000054498">
    <property type="component" value="Unassembled WGS sequence"/>
</dbReference>
<evidence type="ECO:0000313" key="6">
    <source>
        <dbReference type="EMBL" id="KIY94281.1"/>
    </source>
</evidence>
<dbReference type="EMBL" id="KK104198">
    <property type="protein sequence ID" value="KIY94281.1"/>
    <property type="molecule type" value="Genomic_DNA"/>
</dbReference>
<dbReference type="PROSITE" id="PS51903">
    <property type="entry name" value="CLP_R"/>
    <property type="match status" value="1"/>
</dbReference>
<dbReference type="STRING" id="145388.A0A0D2LXQ1"/>
<evidence type="ECO:0000256" key="4">
    <source>
        <dbReference type="PROSITE-ProRule" id="PRU01251"/>
    </source>
</evidence>
<accession>A0A0D2LXQ1</accession>
<dbReference type="PANTHER" id="PTHR11638:SF155">
    <property type="entry name" value="CHAPERONE PROTEIN CLPC1, CHLOROPLASTIC-LIKE"/>
    <property type="match status" value="1"/>
</dbReference>
<evidence type="ECO:0000256" key="3">
    <source>
        <dbReference type="ARBA" id="ARBA00022840"/>
    </source>
</evidence>
<evidence type="ECO:0000313" key="7">
    <source>
        <dbReference type="Proteomes" id="UP000054498"/>
    </source>
</evidence>
<dbReference type="GO" id="GO:0016887">
    <property type="term" value="F:ATP hydrolysis activity"/>
    <property type="evidence" value="ECO:0007669"/>
    <property type="project" value="InterPro"/>
</dbReference>
<dbReference type="RefSeq" id="XP_013893301.1">
    <property type="nucleotide sequence ID" value="XM_014037847.1"/>
</dbReference>
<dbReference type="Gene3D" id="3.40.50.300">
    <property type="entry name" value="P-loop containing nucleotide triphosphate hydrolases"/>
    <property type="match status" value="1"/>
</dbReference>
<dbReference type="PANTHER" id="PTHR11638">
    <property type="entry name" value="ATP-DEPENDENT CLP PROTEASE"/>
    <property type="match status" value="1"/>
</dbReference>
<dbReference type="GO" id="GO:0034605">
    <property type="term" value="P:cellular response to heat"/>
    <property type="evidence" value="ECO:0007669"/>
    <property type="project" value="TreeGrafter"/>
</dbReference>
<dbReference type="Pfam" id="PF02861">
    <property type="entry name" value="Clp_N"/>
    <property type="match status" value="1"/>
</dbReference>
<dbReference type="InterPro" id="IPR036628">
    <property type="entry name" value="Clp_N_dom_sf"/>
</dbReference>
<keyword evidence="1 4" id="KW-0677">Repeat</keyword>
<dbReference type="SUPFAM" id="SSF52540">
    <property type="entry name" value="P-loop containing nucleoside triphosphate hydrolases"/>
    <property type="match status" value="1"/>
</dbReference>
<dbReference type="Pfam" id="PF00004">
    <property type="entry name" value="AAA"/>
    <property type="match status" value="1"/>
</dbReference>
<gene>
    <name evidence="6" type="ORF">MNEG_13682</name>
</gene>
<dbReference type="GO" id="GO:0005524">
    <property type="term" value="F:ATP binding"/>
    <property type="evidence" value="ECO:0007669"/>
    <property type="project" value="UniProtKB-KW"/>
</dbReference>
<keyword evidence="3 6" id="KW-0067">ATP-binding</keyword>
<dbReference type="InterPro" id="IPR004176">
    <property type="entry name" value="Clp_R_N"/>
</dbReference>
<name>A0A0D2LXQ1_9CHLO</name>
<dbReference type="GO" id="GO:0006508">
    <property type="term" value="P:proteolysis"/>
    <property type="evidence" value="ECO:0007669"/>
    <property type="project" value="UniProtKB-KW"/>
</dbReference>
<dbReference type="GeneID" id="25731169"/>
<keyword evidence="7" id="KW-1185">Reference proteome</keyword>
<dbReference type="InterPro" id="IPR027417">
    <property type="entry name" value="P-loop_NTPase"/>
</dbReference>
<sequence>MFERFTEKAIKVVMLAQEEARRLGHNFVGTEQILLGLIGESTGIAAKVLKSMGVNLKDARVEVEKIIGRGSGFVAVEIPFTPRAKRVLELSLEEARQLGHNYIGTEHILLGLLREGEGVAARVLETLGADPSKIRTQARWAARACVIRMVGESQEAVGAGVGTTSGGTNKTPTLEEYGTNLTRQAEEGKLDPCVGRKKEIQRVIQILGRRTKNNPCLIGEPGVGKTAVAEGLAQLIASGDVPETIEGKQVVTLDMGLLVAGTKYRGEFEERLKKLMDEIKQNDDIILVGASGAGFEWPGV</sequence>
<dbReference type="InterPro" id="IPR003959">
    <property type="entry name" value="ATPase_AAA_core"/>
</dbReference>
<evidence type="ECO:0000256" key="2">
    <source>
        <dbReference type="ARBA" id="ARBA00022741"/>
    </source>
</evidence>
<reference evidence="6 7" key="1">
    <citation type="journal article" date="2013" name="BMC Genomics">
        <title>Reconstruction of the lipid metabolism for the microalga Monoraphidium neglectum from its genome sequence reveals characteristics suitable for biofuel production.</title>
        <authorList>
            <person name="Bogen C."/>
            <person name="Al-Dilaimi A."/>
            <person name="Albersmeier A."/>
            <person name="Wichmann J."/>
            <person name="Grundmann M."/>
            <person name="Rupp O."/>
            <person name="Lauersen K.J."/>
            <person name="Blifernez-Klassen O."/>
            <person name="Kalinowski J."/>
            <person name="Goesmann A."/>
            <person name="Mussgnug J.H."/>
            <person name="Kruse O."/>
        </authorList>
    </citation>
    <scope>NUCLEOTIDE SEQUENCE [LARGE SCALE GENOMIC DNA]</scope>
    <source>
        <strain evidence="6 7">SAG 48.87</strain>
    </source>
</reference>
<evidence type="ECO:0000256" key="1">
    <source>
        <dbReference type="ARBA" id="ARBA00022737"/>
    </source>
</evidence>
<keyword evidence="6" id="KW-0378">Hydrolase</keyword>
<dbReference type="SUPFAM" id="SSF81923">
    <property type="entry name" value="Double Clp-N motif"/>
    <property type="match status" value="1"/>
</dbReference>
<dbReference type="Gene3D" id="1.10.1780.10">
    <property type="entry name" value="Clp, N-terminal domain"/>
    <property type="match status" value="1"/>
</dbReference>
<dbReference type="FunFam" id="1.10.1780.10:FF:000004">
    <property type="entry name" value="ATP-dependent Clp protease ATP-binding subunit ClpC"/>
    <property type="match status" value="1"/>
</dbReference>
<dbReference type="GO" id="GO:0005737">
    <property type="term" value="C:cytoplasm"/>
    <property type="evidence" value="ECO:0007669"/>
    <property type="project" value="TreeGrafter"/>
</dbReference>
<evidence type="ECO:0000259" key="5">
    <source>
        <dbReference type="PROSITE" id="PS51903"/>
    </source>
</evidence>
<dbReference type="CDD" id="cd00009">
    <property type="entry name" value="AAA"/>
    <property type="match status" value="1"/>
</dbReference>
<dbReference type="InterPro" id="IPR050130">
    <property type="entry name" value="ClpA_ClpB"/>
</dbReference>
<proteinExistence type="predicted"/>
<feature type="domain" description="Clp R" evidence="5">
    <location>
        <begin position="2"/>
        <end position="145"/>
    </location>
</feature>
<dbReference type="GO" id="GO:0008233">
    <property type="term" value="F:peptidase activity"/>
    <property type="evidence" value="ECO:0007669"/>
    <property type="project" value="UniProtKB-KW"/>
</dbReference>
<keyword evidence="6" id="KW-0645">Protease</keyword>
<protein>
    <submittedName>
        <fullName evidence="6">ATP-dependent Clp protease ATP-binding subunit ClpC</fullName>
    </submittedName>
</protein>
<keyword evidence="2" id="KW-0547">Nucleotide-binding</keyword>